<evidence type="ECO:0000256" key="5">
    <source>
        <dbReference type="ARBA" id="ARBA00022825"/>
    </source>
</evidence>
<dbReference type="Proteomes" id="UP001168821">
    <property type="component" value="Unassembled WGS sequence"/>
</dbReference>
<keyword evidence="3 13" id="KW-0732">Signal</keyword>
<evidence type="ECO:0000256" key="4">
    <source>
        <dbReference type="ARBA" id="ARBA00022801"/>
    </source>
</evidence>
<dbReference type="InterPro" id="IPR033116">
    <property type="entry name" value="TRYPSIN_SER"/>
</dbReference>
<keyword evidence="6" id="KW-0106">Calcium</keyword>
<feature type="signal peptide" evidence="13">
    <location>
        <begin position="1"/>
        <end position="15"/>
    </location>
</feature>
<evidence type="ECO:0000256" key="7">
    <source>
        <dbReference type="ARBA" id="ARBA00023145"/>
    </source>
</evidence>
<dbReference type="SMART" id="SM00020">
    <property type="entry name" value="Tryp_SPc"/>
    <property type="match status" value="1"/>
</dbReference>
<evidence type="ECO:0000256" key="10">
    <source>
        <dbReference type="ARBA" id="ARBA00024195"/>
    </source>
</evidence>
<dbReference type="InterPro" id="IPR022700">
    <property type="entry name" value="CLIP"/>
</dbReference>
<comment type="domain">
    <text evidence="12">The clip domain consists of 35-55 residues which are 'knitted' together usually by 3 conserved disulfide bonds forming a clip-like compact structure.</text>
</comment>
<evidence type="ECO:0000256" key="8">
    <source>
        <dbReference type="ARBA" id="ARBA00023157"/>
    </source>
</evidence>
<organism evidence="16 17">
    <name type="scientific">Zophobas morio</name>
    <dbReference type="NCBI Taxonomy" id="2755281"/>
    <lineage>
        <taxon>Eukaryota</taxon>
        <taxon>Metazoa</taxon>
        <taxon>Ecdysozoa</taxon>
        <taxon>Arthropoda</taxon>
        <taxon>Hexapoda</taxon>
        <taxon>Insecta</taxon>
        <taxon>Pterygota</taxon>
        <taxon>Neoptera</taxon>
        <taxon>Endopterygota</taxon>
        <taxon>Coleoptera</taxon>
        <taxon>Polyphaga</taxon>
        <taxon>Cucujiformia</taxon>
        <taxon>Tenebrionidae</taxon>
        <taxon>Zophobas</taxon>
    </lineage>
</organism>
<dbReference type="PROSITE" id="PS51888">
    <property type="entry name" value="CLIP"/>
    <property type="match status" value="1"/>
</dbReference>
<dbReference type="EC" id="3.4.21.-" evidence="11"/>
<evidence type="ECO:0000256" key="3">
    <source>
        <dbReference type="ARBA" id="ARBA00022729"/>
    </source>
</evidence>
<keyword evidence="4 11" id="KW-0378">Hydrolase</keyword>
<dbReference type="GO" id="GO:0005576">
    <property type="term" value="C:extracellular region"/>
    <property type="evidence" value="ECO:0007669"/>
    <property type="project" value="UniProtKB-SubCell"/>
</dbReference>
<protein>
    <recommendedName>
        <fullName evidence="12">CLIP domain-containing serine protease</fullName>
        <ecNumber evidence="11">3.4.21.-</ecNumber>
    </recommendedName>
</protein>
<dbReference type="GO" id="GO:0006508">
    <property type="term" value="P:proteolysis"/>
    <property type="evidence" value="ECO:0007669"/>
    <property type="project" value="UniProtKB-KW"/>
</dbReference>
<dbReference type="PROSITE" id="PS00134">
    <property type="entry name" value="TRYPSIN_HIS"/>
    <property type="match status" value="1"/>
</dbReference>
<dbReference type="Pfam" id="PF00089">
    <property type="entry name" value="Trypsin"/>
    <property type="match status" value="1"/>
</dbReference>
<dbReference type="Gene3D" id="3.30.1640.30">
    <property type="match status" value="1"/>
</dbReference>
<comment type="similarity">
    <text evidence="10 12">Belongs to the peptidase S1 family. CLIP subfamily.</text>
</comment>
<dbReference type="SUPFAM" id="SSF50494">
    <property type="entry name" value="Trypsin-like serine proteases"/>
    <property type="match status" value="1"/>
</dbReference>
<dbReference type="PROSITE" id="PS50240">
    <property type="entry name" value="TRYPSIN_DOM"/>
    <property type="match status" value="1"/>
</dbReference>
<keyword evidence="1 11" id="KW-0645">Protease</keyword>
<dbReference type="InterPro" id="IPR018114">
    <property type="entry name" value="TRYPSIN_HIS"/>
</dbReference>
<keyword evidence="9" id="KW-0325">Glycoprotein</keyword>
<comment type="subcellular location">
    <subcellularLocation>
        <location evidence="12">Secreted</location>
    </subcellularLocation>
</comment>
<reference evidence="16" key="1">
    <citation type="journal article" date="2023" name="G3 (Bethesda)">
        <title>Whole genome assemblies of Zophobas morio and Tenebrio molitor.</title>
        <authorList>
            <person name="Kaur S."/>
            <person name="Stinson S.A."/>
            <person name="diCenzo G.C."/>
        </authorList>
    </citation>
    <scope>NUCLEOTIDE SEQUENCE</scope>
    <source>
        <strain evidence="16">QUZm001</strain>
    </source>
</reference>
<dbReference type="Pfam" id="PF12032">
    <property type="entry name" value="CLIP"/>
    <property type="match status" value="1"/>
</dbReference>
<dbReference type="CDD" id="cd00190">
    <property type="entry name" value="Tryp_SPc"/>
    <property type="match status" value="1"/>
</dbReference>
<evidence type="ECO:0000256" key="2">
    <source>
        <dbReference type="ARBA" id="ARBA00022723"/>
    </source>
</evidence>
<dbReference type="Gene3D" id="2.40.10.10">
    <property type="entry name" value="Trypsin-like serine proteases"/>
    <property type="match status" value="2"/>
</dbReference>
<keyword evidence="8" id="KW-1015">Disulfide bond</keyword>
<evidence type="ECO:0000256" key="12">
    <source>
        <dbReference type="RuleBase" id="RU366078"/>
    </source>
</evidence>
<feature type="chain" id="PRO_5041330528" description="CLIP domain-containing serine protease" evidence="13">
    <location>
        <begin position="16"/>
        <end position="381"/>
    </location>
</feature>
<dbReference type="PROSITE" id="PS00135">
    <property type="entry name" value="TRYPSIN_SER"/>
    <property type="match status" value="1"/>
</dbReference>
<feature type="domain" description="Clip" evidence="15">
    <location>
        <begin position="28"/>
        <end position="83"/>
    </location>
</feature>
<name>A0AA38I1S9_9CUCU</name>
<gene>
    <name evidence="16" type="ORF">Zmor_019522</name>
</gene>
<dbReference type="GO" id="GO:0046872">
    <property type="term" value="F:metal ion binding"/>
    <property type="evidence" value="ECO:0007669"/>
    <property type="project" value="UniProtKB-KW"/>
</dbReference>
<dbReference type="GO" id="GO:0051604">
    <property type="term" value="P:protein maturation"/>
    <property type="evidence" value="ECO:0007669"/>
    <property type="project" value="UniProtKB-ARBA"/>
</dbReference>
<keyword evidence="7" id="KW-0865">Zymogen</keyword>
<dbReference type="InterPro" id="IPR051487">
    <property type="entry name" value="Ser/Thr_Proteases_Immune/Dev"/>
</dbReference>
<dbReference type="FunFam" id="2.40.10.10:FF:000028">
    <property type="entry name" value="Serine protease easter"/>
    <property type="match status" value="1"/>
</dbReference>
<dbReference type="GO" id="GO:0004252">
    <property type="term" value="F:serine-type endopeptidase activity"/>
    <property type="evidence" value="ECO:0007669"/>
    <property type="project" value="UniProtKB-UniRule"/>
</dbReference>
<evidence type="ECO:0000313" key="16">
    <source>
        <dbReference type="EMBL" id="KAJ3647657.1"/>
    </source>
</evidence>
<dbReference type="PRINTS" id="PR00722">
    <property type="entry name" value="CHYMOTRYPSIN"/>
</dbReference>
<keyword evidence="5 11" id="KW-0720">Serine protease</keyword>
<dbReference type="InterPro" id="IPR001314">
    <property type="entry name" value="Peptidase_S1A"/>
</dbReference>
<evidence type="ECO:0000256" key="9">
    <source>
        <dbReference type="ARBA" id="ARBA00023180"/>
    </source>
</evidence>
<keyword evidence="12" id="KW-0964">Secreted</keyword>
<dbReference type="EMBL" id="JALNTZ010000006">
    <property type="protein sequence ID" value="KAJ3647657.1"/>
    <property type="molecule type" value="Genomic_DNA"/>
</dbReference>
<proteinExistence type="inferred from homology"/>
<feature type="domain" description="Peptidase S1" evidence="14">
    <location>
        <begin position="126"/>
        <end position="380"/>
    </location>
</feature>
<dbReference type="InterPro" id="IPR009003">
    <property type="entry name" value="Peptidase_S1_PA"/>
</dbReference>
<sequence length="381" mass="42465">MSWLLLLYFFASVRAQWDVIWNPPSTNGCTTPDQKPGSCLQIYNCQPMLDFLDKVRQPIPPETEKHLKSYRCGTDRGKPKICCPSGPIIIDSEKLEDSIVFPDVSTHRNFRLLPKNCGHFDADNKIVNGEKTGLFEFPWMALLSYRTRNGPQFKCGGTIINQKYILTAAHCLANLKTPLIGVRVGEHNIRTQKDCEFDKWNGEICAPPYQDLGVEAVITHPEFSSRYLSNDIGLIRVSPIDLSQENSRPVCLPLAESRDYNFTNRNVFVAGWGITERGTPSPELLKVALPVVPLKECEDAYAKTARVDNRQLCAGGRNKKDSCGGDSGGPLHAQGRINGDTRLVQQGIVSFGPIRCGEVPIPGVYTRVAAFMDWILDNIEP</sequence>
<dbReference type="InterPro" id="IPR043504">
    <property type="entry name" value="Peptidase_S1_PA_chymotrypsin"/>
</dbReference>
<evidence type="ECO:0000256" key="11">
    <source>
        <dbReference type="RuleBase" id="RU363034"/>
    </source>
</evidence>
<evidence type="ECO:0000256" key="1">
    <source>
        <dbReference type="ARBA" id="ARBA00022670"/>
    </source>
</evidence>
<evidence type="ECO:0000256" key="13">
    <source>
        <dbReference type="SAM" id="SignalP"/>
    </source>
</evidence>
<evidence type="ECO:0000256" key="6">
    <source>
        <dbReference type="ARBA" id="ARBA00022837"/>
    </source>
</evidence>
<evidence type="ECO:0000259" key="15">
    <source>
        <dbReference type="PROSITE" id="PS51888"/>
    </source>
</evidence>
<comment type="caution">
    <text evidence="16">The sequence shown here is derived from an EMBL/GenBank/DDBJ whole genome shotgun (WGS) entry which is preliminary data.</text>
</comment>
<accession>A0AA38I1S9</accession>
<dbReference type="PANTHER" id="PTHR24256">
    <property type="entry name" value="TRYPTASE-RELATED"/>
    <property type="match status" value="1"/>
</dbReference>
<dbReference type="AlphaFoldDB" id="A0AA38I1S9"/>
<keyword evidence="2" id="KW-0479">Metal-binding</keyword>
<dbReference type="FunFam" id="2.40.10.10:FF:000078">
    <property type="entry name" value="Serine protease H137"/>
    <property type="match status" value="1"/>
</dbReference>
<keyword evidence="17" id="KW-1185">Reference proteome</keyword>
<dbReference type="InterPro" id="IPR038565">
    <property type="entry name" value="CLIP_sf"/>
</dbReference>
<dbReference type="InterPro" id="IPR001254">
    <property type="entry name" value="Trypsin_dom"/>
</dbReference>
<evidence type="ECO:0000259" key="14">
    <source>
        <dbReference type="PROSITE" id="PS50240"/>
    </source>
</evidence>
<dbReference type="SMART" id="SM00680">
    <property type="entry name" value="CLIP"/>
    <property type="match status" value="1"/>
</dbReference>
<evidence type="ECO:0000313" key="17">
    <source>
        <dbReference type="Proteomes" id="UP001168821"/>
    </source>
</evidence>